<feature type="transmembrane region" description="Helical" evidence="1">
    <location>
        <begin position="21"/>
        <end position="48"/>
    </location>
</feature>
<comment type="caution">
    <text evidence="2">The sequence shown here is derived from an EMBL/GenBank/DDBJ whole genome shotgun (WGS) entry which is preliminary data.</text>
</comment>
<dbReference type="AlphaFoldDB" id="A0A5A7NA44"/>
<protein>
    <recommendedName>
        <fullName evidence="4">Nitrogen fixation protein FixH</fullName>
    </recommendedName>
</protein>
<dbReference type="InterPro" id="IPR008620">
    <property type="entry name" value="FixH"/>
</dbReference>
<evidence type="ECO:0008006" key="4">
    <source>
        <dbReference type="Google" id="ProtNLM"/>
    </source>
</evidence>
<reference evidence="2 3" key="1">
    <citation type="submission" date="2019-09" db="EMBL/GenBank/DDBJ databases">
        <title>NBRP : Genome information of microbial organism related human and environment.</title>
        <authorList>
            <person name="Hattori M."/>
            <person name="Oshima K."/>
            <person name="Inaba H."/>
            <person name="Suda W."/>
            <person name="Sakamoto M."/>
            <person name="Iino T."/>
            <person name="Kitahara M."/>
            <person name="Oshida Y."/>
            <person name="Iida T."/>
            <person name="Kudo T."/>
            <person name="Itoh T."/>
            <person name="Ohkuma M."/>
        </authorList>
    </citation>
    <scope>NUCLEOTIDE SEQUENCE [LARGE SCALE GENOMIC DNA]</scope>
    <source>
        <strain evidence="2 3">Q-1</strain>
    </source>
</reference>
<sequence length="174" mass="19506">MKDKRIMAVARAFEKPLTGRKVLLIFCGFFGLILGANIIMMVFAAMSYDGVQEEDAYRKGRDYNDVLAAAAAQNALGWQVEFDQKMGGMVLQRQVFARFLDDRGQPLDDLDVRATFFSPIEEEHDTGLGLANLGAGRYEGMITVPRAGRWELRISAVRGDAQIFHQRKEVFIAP</sequence>
<accession>A0A5A7NA44</accession>
<keyword evidence="1" id="KW-0472">Membrane</keyword>
<organism evidence="2 3">
    <name type="scientific">Iodidimonas nitroreducens</name>
    <dbReference type="NCBI Taxonomy" id="1236968"/>
    <lineage>
        <taxon>Bacteria</taxon>
        <taxon>Pseudomonadati</taxon>
        <taxon>Pseudomonadota</taxon>
        <taxon>Alphaproteobacteria</taxon>
        <taxon>Iodidimonadales</taxon>
        <taxon>Iodidimonadaceae</taxon>
        <taxon>Iodidimonas</taxon>
    </lineage>
</organism>
<evidence type="ECO:0000256" key="1">
    <source>
        <dbReference type="SAM" id="Phobius"/>
    </source>
</evidence>
<dbReference type="Pfam" id="PF05751">
    <property type="entry name" value="FixH"/>
    <property type="match status" value="1"/>
</dbReference>
<evidence type="ECO:0000313" key="2">
    <source>
        <dbReference type="EMBL" id="GER05102.1"/>
    </source>
</evidence>
<keyword evidence="3" id="KW-1185">Reference proteome</keyword>
<name>A0A5A7NA44_9PROT</name>
<gene>
    <name evidence="2" type="ORF">JCM17846_27840</name>
</gene>
<proteinExistence type="predicted"/>
<keyword evidence="1" id="KW-1133">Transmembrane helix</keyword>
<evidence type="ECO:0000313" key="3">
    <source>
        <dbReference type="Proteomes" id="UP000324996"/>
    </source>
</evidence>
<dbReference type="Proteomes" id="UP000324996">
    <property type="component" value="Unassembled WGS sequence"/>
</dbReference>
<dbReference type="EMBL" id="BKCN01000017">
    <property type="protein sequence ID" value="GER05102.1"/>
    <property type="molecule type" value="Genomic_DNA"/>
</dbReference>
<keyword evidence="1" id="KW-0812">Transmembrane</keyword>